<accession>A0A250IWN7</accession>
<dbReference type="PROSITE" id="PS51257">
    <property type="entry name" value="PROKAR_LIPOPROTEIN"/>
    <property type="match status" value="1"/>
</dbReference>
<dbReference type="KEGG" id="cfus:CYFUS_001094"/>
<feature type="signal peptide" evidence="1">
    <location>
        <begin position="1"/>
        <end position="25"/>
    </location>
</feature>
<dbReference type="InterPro" id="IPR053851">
    <property type="entry name" value="DUF6929"/>
</dbReference>
<evidence type="ECO:0000256" key="1">
    <source>
        <dbReference type="SAM" id="SignalP"/>
    </source>
</evidence>
<evidence type="ECO:0008006" key="4">
    <source>
        <dbReference type="Google" id="ProtNLM"/>
    </source>
</evidence>
<name>A0A250IWN7_9BACT</name>
<dbReference type="Proteomes" id="UP000217257">
    <property type="component" value="Chromosome"/>
</dbReference>
<feature type="chain" id="PRO_5013349676" description="Lipoprotein" evidence="1">
    <location>
        <begin position="26"/>
        <end position="353"/>
    </location>
</feature>
<keyword evidence="1" id="KW-0732">Signal</keyword>
<reference evidence="2 3" key="1">
    <citation type="submission" date="2017-06" db="EMBL/GenBank/DDBJ databases">
        <title>Sequencing and comparative analysis of myxobacterial genomes.</title>
        <authorList>
            <person name="Rupp O."/>
            <person name="Goesmann A."/>
            <person name="Sogaard-Andersen L."/>
        </authorList>
    </citation>
    <scope>NUCLEOTIDE SEQUENCE [LARGE SCALE GENOMIC DNA]</scope>
    <source>
        <strain evidence="2 3">DSM 52655</strain>
    </source>
</reference>
<protein>
    <recommendedName>
        <fullName evidence="4">Lipoprotein</fullName>
    </recommendedName>
</protein>
<proteinExistence type="predicted"/>
<dbReference type="EMBL" id="CP022098">
    <property type="protein sequence ID" value="ATB35680.1"/>
    <property type="molecule type" value="Genomic_DNA"/>
</dbReference>
<evidence type="ECO:0000313" key="3">
    <source>
        <dbReference type="Proteomes" id="UP000217257"/>
    </source>
</evidence>
<dbReference type="Pfam" id="PF22000">
    <property type="entry name" value="DUF6929"/>
    <property type="match status" value="1"/>
</dbReference>
<gene>
    <name evidence="2" type="ORF">CYFUS_001094</name>
</gene>
<dbReference type="AlphaFoldDB" id="A0A250IWN7"/>
<sequence>MPIPALRFRLLAAFLLFLSSGCQERAHATKAPRPRRAPPLQLTRSRMLTLPAPETAGGAAYVSAASGLVRVGDWLHVVADDSLSLASFPLHGEGPGLWVRLFPGELPRDPADRKAVKPDLEALCLVEGLASAPRGALLAVPSGSAPARMRGALIPLQEDGRLGGAVREVDFSGLYARLARELGPINVEGAAWTGGHLWLLNRGNSDEGVDAVVMIAGDGLSRALEAGVPPGPELVRDVKRWKLGRTRSVRLSFSDAAPLPDGRVVFTAAAEDTHGPYADGAVVGSAVGMLAQDGTPLWLEHVEGKVKLEGVTARVEQGRLHLWLVSDADDSSVVAPLFELTLDDPPPSSSPGR</sequence>
<dbReference type="RefSeq" id="WP_198316466.1">
    <property type="nucleotide sequence ID" value="NZ_CP022098.1"/>
</dbReference>
<evidence type="ECO:0000313" key="2">
    <source>
        <dbReference type="EMBL" id="ATB35680.1"/>
    </source>
</evidence>
<organism evidence="2 3">
    <name type="scientific">Cystobacter fuscus</name>
    <dbReference type="NCBI Taxonomy" id="43"/>
    <lineage>
        <taxon>Bacteria</taxon>
        <taxon>Pseudomonadati</taxon>
        <taxon>Myxococcota</taxon>
        <taxon>Myxococcia</taxon>
        <taxon>Myxococcales</taxon>
        <taxon>Cystobacterineae</taxon>
        <taxon>Archangiaceae</taxon>
        <taxon>Cystobacter</taxon>
    </lineage>
</organism>